<evidence type="ECO:0000313" key="1">
    <source>
        <dbReference type="EMBL" id="XCN74991.1"/>
    </source>
</evidence>
<sequence length="53" mass="5991">MLLDLLTALDPVDSVQVGQSEISEQDTQEDFFSQAGIWQDRELLRNQSVRNPG</sequence>
<dbReference type="EMBL" id="CP159373">
    <property type="protein sequence ID" value="XCN74991.1"/>
    <property type="molecule type" value="Genomic_DNA"/>
</dbReference>
<dbReference type="KEGG" id="eaj:Q3M24_09735"/>
<protein>
    <submittedName>
        <fullName evidence="1">Uncharacterized protein</fullName>
    </submittedName>
</protein>
<gene>
    <name evidence="1" type="ORF">Q3M24_09735</name>
</gene>
<dbReference type="AlphaFoldDB" id="A0AAU8M1I8"/>
<reference evidence="1" key="2">
    <citation type="submission" date="2024-06" db="EMBL/GenBank/DDBJ databases">
        <authorList>
            <person name="Plum-Jensen L.E."/>
            <person name="Schramm A."/>
            <person name="Marshall I.P.G."/>
        </authorList>
    </citation>
    <scope>NUCLEOTIDE SEQUENCE</scope>
    <source>
        <strain evidence="1">Rat1</strain>
    </source>
</reference>
<organism evidence="1">
    <name type="scientific">Candidatus Electrothrix aestuarii</name>
    <dbReference type="NCBI Taxonomy" id="3062594"/>
    <lineage>
        <taxon>Bacteria</taxon>
        <taxon>Pseudomonadati</taxon>
        <taxon>Thermodesulfobacteriota</taxon>
        <taxon>Desulfobulbia</taxon>
        <taxon>Desulfobulbales</taxon>
        <taxon>Desulfobulbaceae</taxon>
        <taxon>Candidatus Electrothrix</taxon>
    </lineage>
</organism>
<proteinExistence type="predicted"/>
<accession>A0AAU8M1I8</accession>
<name>A0AAU8M1I8_9BACT</name>
<reference evidence="1" key="1">
    <citation type="journal article" date="2024" name="Syst. Appl. Microbiol.">
        <title>First single-strain enrichments of Electrothrix cable bacteria, description of E. aestuarii sp. nov. and E. rattekaaiensis sp. nov., and proposal of a cable bacteria taxonomy following the rules of the SeqCode.</title>
        <authorList>
            <person name="Plum-Jensen L.E."/>
            <person name="Schramm A."/>
            <person name="Marshall I.P.G."/>
        </authorList>
    </citation>
    <scope>NUCLEOTIDE SEQUENCE</scope>
    <source>
        <strain evidence="1">Rat1</strain>
    </source>
</reference>